<evidence type="ECO:0000259" key="6">
    <source>
        <dbReference type="PROSITE" id="PS51898"/>
    </source>
</evidence>
<dbReference type="Gene3D" id="1.10.150.130">
    <property type="match status" value="1"/>
</dbReference>
<dbReference type="InterPro" id="IPR002104">
    <property type="entry name" value="Integrase_catalytic"/>
</dbReference>
<protein>
    <submittedName>
        <fullName evidence="8">Integrase family protein</fullName>
    </submittedName>
</protein>
<dbReference type="InterPro" id="IPR013762">
    <property type="entry name" value="Integrase-like_cat_sf"/>
</dbReference>
<dbReference type="Pfam" id="PF02899">
    <property type="entry name" value="Phage_int_SAM_1"/>
    <property type="match status" value="1"/>
</dbReference>
<feature type="domain" description="Tyr recombinase" evidence="6">
    <location>
        <begin position="111"/>
        <end position="299"/>
    </location>
</feature>
<dbReference type="InterPro" id="IPR010998">
    <property type="entry name" value="Integrase_recombinase_N"/>
</dbReference>
<dbReference type="CDD" id="cd00397">
    <property type="entry name" value="DNA_BRE_C"/>
    <property type="match status" value="1"/>
</dbReference>
<comment type="similarity">
    <text evidence="1">Belongs to the 'phage' integrase family.</text>
</comment>
<proteinExistence type="inferred from homology"/>
<gene>
    <name evidence="8" type="ORF">GY4MC1_0281</name>
</gene>
<keyword evidence="2" id="KW-0229">DNA integration</keyword>
<name>A0A7U3YC32_GEOS0</name>
<dbReference type="AlphaFoldDB" id="A0A7U3YC32"/>
<dbReference type="PANTHER" id="PTHR30349">
    <property type="entry name" value="PHAGE INTEGRASE-RELATED"/>
    <property type="match status" value="1"/>
</dbReference>
<dbReference type="PROSITE" id="PS51898">
    <property type="entry name" value="TYR_RECOMBINASE"/>
    <property type="match status" value="1"/>
</dbReference>
<dbReference type="Pfam" id="PF00589">
    <property type="entry name" value="Phage_integrase"/>
    <property type="match status" value="1"/>
</dbReference>
<dbReference type="GO" id="GO:0006310">
    <property type="term" value="P:DNA recombination"/>
    <property type="evidence" value="ECO:0007669"/>
    <property type="project" value="UniProtKB-KW"/>
</dbReference>
<dbReference type="GO" id="GO:0003677">
    <property type="term" value="F:DNA binding"/>
    <property type="evidence" value="ECO:0007669"/>
    <property type="project" value="UniProtKB-UniRule"/>
</dbReference>
<dbReference type="GO" id="GO:0015074">
    <property type="term" value="P:DNA integration"/>
    <property type="evidence" value="ECO:0007669"/>
    <property type="project" value="UniProtKB-KW"/>
</dbReference>
<keyword evidence="4" id="KW-0233">DNA recombination</keyword>
<reference evidence="8" key="1">
    <citation type="submission" date="2010-10" db="EMBL/GenBank/DDBJ databases">
        <title>Complete sequence of chromosome of Geobacillus sp. Y4.1MC1.</title>
        <authorList>
            <consortium name="US DOE Joint Genome Institute"/>
            <person name="Lucas S."/>
            <person name="Copeland A."/>
            <person name="Lapidus A."/>
            <person name="Cheng J.-F."/>
            <person name="Bruce D."/>
            <person name="Goodwin L."/>
            <person name="Pitluck S."/>
            <person name="Chertkov O."/>
            <person name="Zhang X."/>
            <person name="Detter J.C."/>
            <person name="Han C."/>
            <person name="Tapia R."/>
            <person name="Land M."/>
            <person name="Hauser L."/>
            <person name="Jeffries C."/>
            <person name="Kyrpides N."/>
            <person name="Ivanova N."/>
            <person name="Ovchinnikova G."/>
            <person name="Brumm P."/>
            <person name="Mead D."/>
            <person name="Woyke T."/>
        </authorList>
    </citation>
    <scope>NUCLEOTIDE SEQUENCE [LARGE SCALE GENOMIC DNA]</scope>
    <source>
        <strain evidence="8">Y4.1MC1</strain>
    </source>
</reference>
<feature type="domain" description="Core-binding (CB)" evidence="7">
    <location>
        <begin position="1"/>
        <end position="86"/>
    </location>
</feature>
<dbReference type="InterPro" id="IPR044068">
    <property type="entry name" value="CB"/>
</dbReference>
<sequence length="301" mass="35423">MQNYVTPFIGYLYEEAKDEKTIASYRTTVVHFLTWKEQRDGEYIIEETRPIDIKEYISYLKHQCKRKPATINKYIAALKVFFAFLLSSGIIKDNPMTRIKVEKLDYANGANQTKWLTKEEQDRFISYVQLEPNEFKRLRNLAIIDLMLYSGLRVNEVSSLEINDIITKDKDVQVIIREGKGNKFATVILVQKHAKNLRKWLKYRKGLDKDIHKSSPRLFVSERSPFFTERGIQKMLNKYAELANMDHITPHRFRHSFCKNLANAGTPIELIRRLARHESIQTTAIYLESSQEEQIETLRKV</sequence>
<evidence type="ECO:0000256" key="4">
    <source>
        <dbReference type="ARBA" id="ARBA00023172"/>
    </source>
</evidence>
<dbReference type="EMBL" id="CP002293">
    <property type="protein sequence ID" value="ADP73129.1"/>
    <property type="molecule type" value="Genomic_DNA"/>
</dbReference>
<evidence type="ECO:0000256" key="2">
    <source>
        <dbReference type="ARBA" id="ARBA00022908"/>
    </source>
</evidence>
<organism evidence="8">
    <name type="scientific">Geobacillus sp. (strain Y4.1MC1)</name>
    <dbReference type="NCBI Taxonomy" id="581103"/>
    <lineage>
        <taxon>Bacteria</taxon>
        <taxon>Bacillati</taxon>
        <taxon>Bacillota</taxon>
        <taxon>Bacilli</taxon>
        <taxon>Bacillales</taxon>
        <taxon>Anoxybacillaceae</taxon>
        <taxon>Geobacillus</taxon>
    </lineage>
</organism>
<dbReference type="KEGG" id="gmc:GY4MC1_0281"/>
<dbReference type="InterPro" id="IPR004107">
    <property type="entry name" value="Integrase_SAM-like_N"/>
</dbReference>
<evidence type="ECO:0000256" key="1">
    <source>
        <dbReference type="ARBA" id="ARBA00008857"/>
    </source>
</evidence>
<dbReference type="InterPro" id="IPR011010">
    <property type="entry name" value="DNA_brk_join_enz"/>
</dbReference>
<accession>A0A7U3YC32</accession>
<evidence type="ECO:0000256" key="5">
    <source>
        <dbReference type="PROSITE-ProRule" id="PRU01248"/>
    </source>
</evidence>
<evidence type="ECO:0000313" key="8">
    <source>
        <dbReference type="EMBL" id="ADP73129.1"/>
    </source>
</evidence>
<dbReference type="PROSITE" id="PS51900">
    <property type="entry name" value="CB"/>
    <property type="match status" value="1"/>
</dbReference>
<dbReference type="SUPFAM" id="SSF56349">
    <property type="entry name" value="DNA breaking-rejoining enzymes"/>
    <property type="match status" value="1"/>
</dbReference>
<dbReference type="PANTHER" id="PTHR30349:SF41">
    <property type="entry name" value="INTEGRASE_RECOMBINASE PROTEIN MJ0367-RELATED"/>
    <property type="match status" value="1"/>
</dbReference>
<evidence type="ECO:0000259" key="7">
    <source>
        <dbReference type="PROSITE" id="PS51900"/>
    </source>
</evidence>
<dbReference type="Gene3D" id="1.10.443.10">
    <property type="entry name" value="Intergrase catalytic core"/>
    <property type="match status" value="1"/>
</dbReference>
<evidence type="ECO:0000256" key="3">
    <source>
        <dbReference type="ARBA" id="ARBA00023125"/>
    </source>
</evidence>
<dbReference type="InterPro" id="IPR050090">
    <property type="entry name" value="Tyrosine_recombinase_XerCD"/>
</dbReference>
<keyword evidence="3 5" id="KW-0238">DNA-binding</keyword>